<gene>
    <name evidence="10" type="ORF">EZV62_020217</name>
</gene>
<evidence type="ECO:0000313" key="10">
    <source>
        <dbReference type="EMBL" id="TXG54961.1"/>
    </source>
</evidence>
<dbReference type="InterPro" id="IPR001128">
    <property type="entry name" value="Cyt_P450"/>
</dbReference>
<keyword evidence="7 9" id="KW-0503">Monooxygenase</keyword>
<evidence type="ECO:0000256" key="5">
    <source>
        <dbReference type="ARBA" id="ARBA00023002"/>
    </source>
</evidence>
<dbReference type="Proteomes" id="UP000323000">
    <property type="component" value="Chromosome 9"/>
</dbReference>
<dbReference type="InterPro" id="IPR002401">
    <property type="entry name" value="Cyt_P450_E_grp-I"/>
</dbReference>
<feature type="binding site" description="axial binding residue" evidence="8">
    <location>
        <position position="452"/>
    </location>
    <ligand>
        <name>heme</name>
        <dbReference type="ChEBI" id="CHEBI:30413"/>
    </ligand>
    <ligandPart>
        <name>Fe</name>
        <dbReference type="ChEBI" id="CHEBI:18248"/>
    </ligandPart>
</feature>
<dbReference type="OrthoDB" id="1470350at2759"/>
<evidence type="ECO:0000256" key="8">
    <source>
        <dbReference type="PIRSR" id="PIRSR602401-1"/>
    </source>
</evidence>
<dbReference type="GO" id="GO:0004497">
    <property type="term" value="F:monooxygenase activity"/>
    <property type="evidence" value="ECO:0007669"/>
    <property type="project" value="UniProtKB-KW"/>
</dbReference>
<dbReference type="InterPro" id="IPR017972">
    <property type="entry name" value="Cyt_P450_CS"/>
</dbReference>
<reference evidence="11" key="1">
    <citation type="journal article" date="2019" name="Gigascience">
        <title>De novo genome assembly of the endangered Acer yangbiense, a plant species with extremely small populations endemic to Yunnan Province, China.</title>
        <authorList>
            <person name="Yang J."/>
            <person name="Wariss H.M."/>
            <person name="Tao L."/>
            <person name="Zhang R."/>
            <person name="Yun Q."/>
            <person name="Hollingsworth P."/>
            <person name="Dao Z."/>
            <person name="Luo G."/>
            <person name="Guo H."/>
            <person name="Ma Y."/>
            <person name="Sun W."/>
        </authorList>
    </citation>
    <scope>NUCLEOTIDE SEQUENCE [LARGE SCALE GENOMIC DNA]</scope>
    <source>
        <strain evidence="11">cv. Malutang</strain>
    </source>
</reference>
<dbReference type="SUPFAM" id="SSF48264">
    <property type="entry name" value="Cytochrome P450"/>
    <property type="match status" value="1"/>
</dbReference>
<evidence type="ECO:0000256" key="7">
    <source>
        <dbReference type="ARBA" id="ARBA00023033"/>
    </source>
</evidence>
<dbReference type="PANTHER" id="PTHR24296">
    <property type="entry name" value="CYTOCHROME P450"/>
    <property type="match status" value="1"/>
</dbReference>
<evidence type="ECO:0000256" key="3">
    <source>
        <dbReference type="ARBA" id="ARBA00022617"/>
    </source>
</evidence>
<comment type="cofactor">
    <cofactor evidence="1 8">
        <name>heme</name>
        <dbReference type="ChEBI" id="CHEBI:30413"/>
    </cofactor>
</comment>
<keyword evidence="4 8" id="KW-0479">Metal-binding</keyword>
<dbReference type="PROSITE" id="PS00086">
    <property type="entry name" value="CYTOCHROME_P450"/>
    <property type="match status" value="1"/>
</dbReference>
<evidence type="ECO:0000256" key="2">
    <source>
        <dbReference type="ARBA" id="ARBA00010617"/>
    </source>
</evidence>
<dbReference type="GO" id="GO:0005506">
    <property type="term" value="F:iron ion binding"/>
    <property type="evidence" value="ECO:0007669"/>
    <property type="project" value="InterPro"/>
</dbReference>
<proteinExistence type="inferred from homology"/>
<dbReference type="GO" id="GO:0020037">
    <property type="term" value="F:heme binding"/>
    <property type="evidence" value="ECO:0007669"/>
    <property type="project" value="InterPro"/>
</dbReference>
<evidence type="ECO:0000256" key="4">
    <source>
        <dbReference type="ARBA" id="ARBA00022723"/>
    </source>
</evidence>
<comment type="similarity">
    <text evidence="2 9">Belongs to the cytochrome P450 family.</text>
</comment>
<dbReference type="Gene3D" id="1.10.630.10">
    <property type="entry name" value="Cytochrome P450"/>
    <property type="match status" value="1"/>
</dbReference>
<evidence type="ECO:0000313" key="11">
    <source>
        <dbReference type="Proteomes" id="UP000323000"/>
    </source>
</evidence>
<dbReference type="GO" id="GO:0006629">
    <property type="term" value="P:lipid metabolic process"/>
    <property type="evidence" value="ECO:0007669"/>
    <property type="project" value="UniProtKB-ARBA"/>
</dbReference>
<dbReference type="InterPro" id="IPR036396">
    <property type="entry name" value="Cyt_P450_sf"/>
</dbReference>
<dbReference type="PRINTS" id="PR00463">
    <property type="entry name" value="EP450I"/>
</dbReference>
<keyword evidence="3 8" id="KW-0349">Heme</keyword>
<evidence type="ECO:0008006" key="12">
    <source>
        <dbReference type="Google" id="ProtNLM"/>
    </source>
</evidence>
<accession>A0A5C7HDC9</accession>
<dbReference type="AlphaFoldDB" id="A0A5C7HDC9"/>
<name>A0A5C7HDC9_9ROSI</name>
<dbReference type="CDD" id="cd11064">
    <property type="entry name" value="CYP86A"/>
    <property type="match status" value="1"/>
</dbReference>
<dbReference type="GO" id="GO:0016705">
    <property type="term" value="F:oxidoreductase activity, acting on paired donors, with incorporation or reduction of molecular oxygen"/>
    <property type="evidence" value="ECO:0007669"/>
    <property type="project" value="InterPro"/>
</dbReference>
<keyword evidence="6 8" id="KW-0408">Iron</keyword>
<evidence type="ECO:0000256" key="9">
    <source>
        <dbReference type="RuleBase" id="RU000461"/>
    </source>
</evidence>
<dbReference type="EMBL" id="VAHF01000009">
    <property type="protein sequence ID" value="TXG54961.1"/>
    <property type="molecule type" value="Genomic_DNA"/>
</dbReference>
<evidence type="ECO:0000256" key="1">
    <source>
        <dbReference type="ARBA" id="ARBA00001971"/>
    </source>
</evidence>
<evidence type="ECO:0000256" key="6">
    <source>
        <dbReference type="ARBA" id="ARBA00023004"/>
    </source>
</evidence>
<sequence>MVVVALLCFFFFYFVLSYWMKNKNSKPVTDWPIVGMLPGFLLSAVQRPHDSSTSTLRHFRGTVEFKSSWILNVGCVLTSDPMNINHILSKNFANYPKGSHFREVTDPLGDGIFRSDSDVWKAQRKLMLTAMHDKRFEIFSEKCTWQKVEKGLIPVLEHVYKLGMEVDLQELFQRFTFDVICLLVFGFDSNSLSVEFPEIPHEKAFDDIEKAVFTRYITPKAYWKLLKWLNVGQEKKLKEAWEIFDRFLYDSISASREKLSRSKSSMENDEEFNLITAFLVEEGGGQTDYTCENSNKILRDHAFNLMAAGRDTVSSCLTWFVWLVAINPSIETKILEEIKEKLLINGELRFSGTKELNALVYLQAVFCETLRLYPSVPFNNKSVVQPDVLPSGHRVDQKTKVLISFYAMGRMKQIWGEDCLDFKPERWITERGGIMHVPSYKFTAFNAGPRSCIGKDMSFIQMKIIAVALLWNYHIQPVEGHPILPKSSVVLHMKYGLKVRVTKRSG</sequence>
<keyword evidence="5 9" id="KW-0560">Oxidoreductase</keyword>
<organism evidence="10 11">
    <name type="scientific">Acer yangbiense</name>
    <dbReference type="NCBI Taxonomy" id="1000413"/>
    <lineage>
        <taxon>Eukaryota</taxon>
        <taxon>Viridiplantae</taxon>
        <taxon>Streptophyta</taxon>
        <taxon>Embryophyta</taxon>
        <taxon>Tracheophyta</taxon>
        <taxon>Spermatophyta</taxon>
        <taxon>Magnoliopsida</taxon>
        <taxon>eudicotyledons</taxon>
        <taxon>Gunneridae</taxon>
        <taxon>Pentapetalae</taxon>
        <taxon>rosids</taxon>
        <taxon>malvids</taxon>
        <taxon>Sapindales</taxon>
        <taxon>Sapindaceae</taxon>
        <taxon>Hippocastanoideae</taxon>
        <taxon>Acereae</taxon>
        <taxon>Acer</taxon>
    </lineage>
</organism>
<comment type="caution">
    <text evidence="10">The sequence shown here is derived from an EMBL/GenBank/DDBJ whole genome shotgun (WGS) entry which is preliminary data.</text>
</comment>
<dbReference type="PRINTS" id="PR00385">
    <property type="entry name" value="P450"/>
</dbReference>
<dbReference type="Pfam" id="PF00067">
    <property type="entry name" value="p450"/>
    <property type="match status" value="1"/>
</dbReference>
<protein>
    <recommendedName>
        <fullName evidence="12">Cytochrome P450</fullName>
    </recommendedName>
</protein>
<keyword evidence="11" id="KW-1185">Reference proteome</keyword>